<dbReference type="SUPFAM" id="SSF53697">
    <property type="entry name" value="SIS domain"/>
    <property type="match status" value="1"/>
</dbReference>
<gene>
    <name evidence="6" type="ORF">P8192_10760</name>
</gene>
<evidence type="ECO:0000259" key="4">
    <source>
        <dbReference type="PROSITE" id="PS51071"/>
    </source>
</evidence>
<dbReference type="InterPro" id="IPR001347">
    <property type="entry name" value="SIS_dom"/>
</dbReference>
<evidence type="ECO:0000256" key="2">
    <source>
        <dbReference type="ARBA" id="ARBA00023125"/>
    </source>
</evidence>
<dbReference type="PROSITE" id="PS51464">
    <property type="entry name" value="SIS"/>
    <property type="match status" value="1"/>
</dbReference>
<dbReference type="Gene3D" id="1.10.10.10">
    <property type="entry name" value="Winged helix-like DNA-binding domain superfamily/Winged helix DNA-binding domain"/>
    <property type="match status" value="1"/>
</dbReference>
<dbReference type="EMBL" id="CP121252">
    <property type="protein sequence ID" value="WFP15872.1"/>
    <property type="molecule type" value="Genomic_DNA"/>
</dbReference>
<dbReference type="PANTHER" id="PTHR30514:SF1">
    <property type="entry name" value="HTH-TYPE TRANSCRIPTIONAL REGULATOR HEXR-RELATED"/>
    <property type="match status" value="1"/>
</dbReference>
<dbReference type="PANTHER" id="PTHR30514">
    <property type="entry name" value="GLUCOKINASE"/>
    <property type="match status" value="1"/>
</dbReference>
<dbReference type="CDD" id="cd05013">
    <property type="entry name" value="SIS_RpiR"/>
    <property type="match status" value="1"/>
</dbReference>
<dbReference type="Gene3D" id="3.40.50.10490">
    <property type="entry name" value="Glucose-6-phosphate isomerase like protein, domain 1"/>
    <property type="match status" value="1"/>
</dbReference>
<proteinExistence type="predicted"/>
<dbReference type="InterPro" id="IPR035472">
    <property type="entry name" value="RpiR-like_SIS"/>
</dbReference>
<feature type="domain" description="HTH rpiR-type" evidence="4">
    <location>
        <begin position="11"/>
        <end position="87"/>
    </location>
</feature>
<dbReference type="InterPro" id="IPR036388">
    <property type="entry name" value="WH-like_DNA-bd_sf"/>
</dbReference>
<evidence type="ECO:0000313" key="6">
    <source>
        <dbReference type="EMBL" id="WFP15872.1"/>
    </source>
</evidence>
<accession>A0ABY8H5E7</accession>
<evidence type="ECO:0000256" key="1">
    <source>
        <dbReference type="ARBA" id="ARBA00023015"/>
    </source>
</evidence>
<dbReference type="SUPFAM" id="SSF46689">
    <property type="entry name" value="Homeodomain-like"/>
    <property type="match status" value="1"/>
</dbReference>
<keyword evidence="1" id="KW-0805">Transcription regulation</keyword>
<reference evidence="6 7" key="1">
    <citation type="submission" date="2023-04" db="EMBL/GenBank/DDBJ databases">
        <title>Funneling lignin-derived compounds into biodiesel using alkali-halophilic Citricoccus sp. P2.</title>
        <authorList>
            <person name="Luo C.-B."/>
        </authorList>
    </citation>
    <scope>NUCLEOTIDE SEQUENCE [LARGE SCALE GENOMIC DNA]</scope>
    <source>
        <strain evidence="6 7">P2</strain>
    </source>
</reference>
<sequence>MTEPQPPRTQQAFLAHVRASAGQLGPAEKRVAETLIAHLEEITDLATSQIAQRAETSAATVVRTCQRLGYSGYHALKAEMTRHRYLRDRESQPSAQRAEADEASNHSSIIDRVLTTAQSDLASAAALLDRNAFDRAVDALASAQRILFVGSGESATPAQDAALRFTMGGRQAVAPVETLSQQFTARLLSTEDACVAISFSGANRHTLDAVSAARSAGARIISITSSGVSPLARRADISLATGSPTQETEVFVGRIAHTLVLNALNLAVQHQSGEPTFGPSQALVDVFARTLRPEVTDEPTTET</sequence>
<feature type="domain" description="SIS" evidence="5">
    <location>
        <begin position="136"/>
        <end position="274"/>
    </location>
</feature>
<keyword evidence="2" id="KW-0238">DNA-binding</keyword>
<dbReference type="InterPro" id="IPR046348">
    <property type="entry name" value="SIS_dom_sf"/>
</dbReference>
<evidence type="ECO:0000313" key="7">
    <source>
        <dbReference type="Proteomes" id="UP001219037"/>
    </source>
</evidence>
<dbReference type="Pfam" id="PF01380">
    <property type="entry name" value="SIS"/>
    <property type="match status" value="1"/>
</dbReference>
<name>A0ABY8H5E7_9MICC</name>
<keyword evidence="7" id="KW-1185">Reference proteome</keyword>
<dbReference type="Pfam" id="PF01418">
    <property type="entry name" value="HTH_6"/>
    <property type="match status" value="1"/>
</dbReference>
<keyword evidence="3" id="KW-0804">Transcription</keyword>
<dbReference type="Proteomes" id="UP001219037">
    <property type="component" value="Chromosome"/>
</dbReference>
<dbReference type="InterPro" id="IPR047640">
    <property type="entry name" value="RpiR-like"/>
</dbReference>
<organism evidence="6 7">
    <name type="scientific">Citricoccus muralis</name>
    <dbReference type="NCBI Taxonomy" id="169134"/>
    <lineage>
        <taxon>Bacteria</taxon>
        <taxon>Bacillati</taxon>
        <taxon>Actinomycetota</taxon>
        <taxon>Actinomycetes</taxon>
        <taxon>Micrococcales</taxon>
        <taxon>Micrococcaceae</taxon>
        <taxon>Citricoccus</taxon>
    </lineage>
</organism>
<dbReference type="RefSeq" id="WP_278156939.1">
    <property type="nucleotide sequence ID" value="NZ_CP121252.1"/>
</dbReference>
<protein>
    <submittedName>
        <fullName evidence="6">MurR/RpiR family transcriptional regulator</fullName>
    </submittedName>
</protein>
<evidence type="ECO:0000256" key="3">
    <source>
        <dbReference type="ARBA" id="ARBA00023163"/>
    </source>
</evidence>
<evidence type="ECO:0000259" key="5">
    <source>
        <dbReference type="PROSITE" id="PS51464"/>
    </source>
</evidence>
<dbReference type="InterPro" id="IPR000281">
    <property type="entry name" value="HTH_RpiR"/>
</dbReference>
<dbReference type="InterPro" id="IPR009057">
    <property type="entry name" value="Homeodomain-like_sf"/>
</dbReference>
<dbReference type="PROSITE" id="PS51071">
    <property type="entry name" value="HTH_RPIR"/>
    <property type="match status" value="1"/>
</dbReference>